<keyword evidence="2 5" id="KW-0547">Nucleotide-binding</keyword>
<evidence type="ECO:0000256" key="4">
    <source>
        <dbReference type="ARBA" id="ARBA00022962"/>
    </source>
</evidence>
<dbReference type="InterPro" id="IPR017932">
    <property type="entry name" value="GATase_2_dom"/>
</dbReference>
<keyword evidence="8" id="KW-1185">Reference proteome</keyword>
<comment type="similarity">
    <text evidence="1">Belongs to the asparagine synthetase family.</text>
</comment>
<evidence type="ECO:0000313" key="8">
    <source>
        <dbReference type="Proteomes" id="UP001257060"/>
    </source>
</evidence>
<dbReference type="CDD" id="cd00712">
    <property type="entry name" value="AsnB"/>
    <property type="match status" value="1"/>
</dbReference>
<dbReference type="InterPro" id="IPR051786">
    <property type="entry name" value="ASN_synthetase/amidase"/>
</dbReference>
<dbReference type="InterPro" id="IPR033738">
    <property type="entry name" value="AsnB_N"/>
</dbReference>
<dbReference type="PANTHER" id="PTHR43284">
    <property type="entry name" value="ASPARAGINE SYNTHETASE (GLUTAMINE-HYDROLYZING)"/>
    <property type="match status" value="1"/>
</dbReference>
<name>A0ABU2GJI3_9EURY</name>
<dbReference type="InterPro" id="IPR001962">
    <property type="entry name" value="Asn_synthase"/>
</dbReference>
<dbReference type="SUPFAM" id="SSF52402">
    <property type="entry name" value="Adenine nucleotide alpha hydrolases-like"/>
    <property type="match status" value="1"/>
</dbReference>
<dbReference type="RefSeq" id="WP_310925128.1">
    <property type="nucleotide sequence ID" value="NZ_JAMQOP010000003.1"/>
</dbReference>
<comment type="catalytic activity">
    <reaction evidence="5">
        <text>L-aspartate + L-glutamine + ATP + H2O = L-asparagine + L-glutamate + AMP + diphosphate + H(+)</text>
        <dbReference type="Rhea" id="RHEA:12228"/>
        <dbReference type="ChEBI" id="CHEBI:15377"/>
        <dbReference type="ChEBI" id="CHEBI:15378"/>
        <dbReference type="ChEBI" id="CHEBI:29985"/>
        <dbReference type="ChEBI" id="CHEBI:29991"/>
        <dbReference type="ChEBI" id="CHEBI:30616"/>
        <dbReference type="ChEBI" id="CHEBI:33019"/>
        <dbReference type="ChEBI" id="CHEBI:58048"/>
        <dbReference type="ChEBI" id="CHEBI:58359"/>
        <dbReference type="ChEBI" id="CHEBI:456215"/>
        <dbReference type="EC" id="6.3.5.4"/>
    </reaction>
</comment>
<dbReference type="Pfam" id="PF13537">
    <property type="entry name" value="GATase_7"/>
    <property type="match status" value="1"/>
</dbReference>
<evidence type="ECO:0000256" key="3">
    <source>
        <dbReference type="ARBA" id="ARBA00022840"/>
    </source>
</evidence>
<dbReference type="Gene3D" id="3.60.20.10">
    <property type="entry name" value="Glutamine Phosphoribosylpyrophosphate, subunit 1, domain 1"/>
    <property type="match status" value="1"/>
</dbReference>
<evidence type="ECO:0000259" key="6">
    <source>
        <dbReference type="PROSITE" id="PS51278"/>
    </source>
</evidence>
<keyword evidence="3 5" id="KW-0067">ATP-binding</keyword>
<accession>A0ABU2GJI3</accession>
<dbReference type="PIRSF" id="PIRSF001589">
    <property type="entry name" value="Asn_synthetase_glu-h"/>
    <property type="match status" value="1"/>
</dbReference>
<dbReference type="SUPFAM" id="SSF56235">
    <property type="entry name" value="N-terminal nucleophile aminohydrolases (Ntn hydrolases)"/>
    <property type="match status" value="1"/>
</dbReference>
<dbReference type="Gene3D" id="3.40.50.620">
    <property type="entry name" value="HUPs"/>
    <property type="match status" value="1"/>
</dbReference>
<dbReference type="Pfam" id="PF00733">
    <property type="entry name" value="Asn_synthase"/>
    <property type="match status" value="1"/>
</dbReference>
<evidence type="ECO:0000256" key="1">
    <source>
        <dbReference type="ARBA" id="ARBA00005752"/>
    </source>
</evidence>
<proteinExistence type="inferred from homology"/>
<protein>
    <recommendedName>
        <fullName evidence="5">Putative asparagine synthetase [glutamine-hydrolyzing]</fullName>
        <ecNumber evidence="5">6.3.5.4</ecNumber>
    </recommendedName>
</protein>
<dbReference type="EMBL" id="JAMQOP010000003">
    <property type="protein sequence ID" value="MDS0300233.1"/>
    <property type="molecule type" value="Genomic_DNA"/>
</dbReference>
<gene>
    <name evidence="7" type="primary">asnB</name>
    <name evidence="7" type="ORF">NDI76_15910</name>
</gene>
<evidence type="ECO:0000313" key="7">
    <source>
        <dbReference type="EMBL" id="MDS0300233.1"/>
    </source>
</evidence>
<keyword evidence="4" id="KW-0315">Glutamine amidotransferase</keyword>
<dbReference type="GO" id="GO:0004066">
    <property type="term" value="F:asparagine synthase (glutamine-hydrolyzing) activity"/>
    <property type="evidence" value="ECO:0007669"/>
    <property type="project" value="UniProtKB-EC"/>
</dbReference>
<keyword evidence="7" id="KW-0436">Ligase</keyword>
<feature type="domain" description="Glutamine amidotransferase type-2" evidence="6">
    <location>
        <begin position="1"/>
        <end position="209"/>
    </location>
</feature>
<evidence type="ECO:0000256" key="5">
    <source>
        <dbReference type="PIRNR" id="PIRNR001589"/>
    </source>
</evidence>
<evidence type="ECO:0000256" key="2">
    <source>
        <dbReference type="ARBA" id="ARBA00022741"/>
    </source>
</evidence>
<dbReference type="PROSITE" id="PS51278">
    <property type="entry name" value="GATASE_TYPE_2"/>
    <property type="match status" value="1"/>
</dbReference>
<dbReference type="EC" id="6.3.5.4" evidence="5"/>
<dbReference type="InterPro" id="IPR006426">
    <property type="entry name" value="Asn_synth_AEB"/>
</dbReference>
<reference evidence="7 8" key="1">
    <citation type="submission" date="2022-06" db="EMBL/GenBank/DDBJ databases">
        <title>Halogeometricum sp. a new haloarchaeum isolate from saline soil.</title>
        <authorList>
            <person name="Strakova D."/>
            <person name="Galisteo C."/>
            <person name="Sanchez-Porro C."/>
            <person name="Ventosa A."/>
        </authorList>
    </citation>
    <scope>NUCLEOTIDE SEQUENCE [LARGE SCALE GENOMIC DNA]</scope>
    <source>
        <strain evidence="7 8">S1BR25-6</strain>
    </source>
</reference>
<sequence length="632" mass="72322">MSGLVVLFDREDRISNDRIEAMLDSIDHRGPDGRISWRDEQVALGHQQLQSTPESRYDQQPYRDGEHLIVADARVDNRDELADRLSIEAPLTRMPDSHLLLSAYRKWGAQCVNHIVGSFAFVIWDTDAKTLFCARDRFGVKPIYYYEEDGLLAVASEIKALLTLPFVSIEVNDIAIGDFLVGLFEDKERTFYQEIRRLPPAHVKVINDERATERQYWDLNPHRTLTLESDAAYERRFRDLFEQAVSCRLRTEGRPGTSLSGGLDSSSITVTARNDLPDDQLLHTFSNVYDQAPTSDEREFIEAVSCRDGVESHYVFLDDVGSFGDRECMEQQYDRPPHDPMHHAIWERSKRANEVDVDVLLEGALGDSAAGYGLGLLPELLRTGRWRRLLRETRAMGEVTGAPAKHLLIRHAAKPLIPSWTKRMNARLRGNPVLEAAENPALNTRYARRIGVRKRLKQRDSVSVLRETARRRQYRSLLDGRMTASLETADLAAAQFGIEPRYPFTDVRLVEFSLAIPATQQLSDGWTRSILRRALADLLPEKIRARPWKTDMSEAFWNSLALEDDLIQRLLLETEQSTDYFDDAELRAAYERFSTDPNTQDAQVLWRALSLFTWFRSHKNRTGEESAASESL</sequence>
<dbReference type="NCBIfam" id="TIGR01536">
    <property type="entry name" value="asn_synth_AEB"/>
    <property type="match status" value="1"/>
</dbReference>
<comment type="caution">
    <text evidence="7">The sequence shown here is derived from an EMBL/GenBank/DDBJ whole genome shotgun (WGS) entry which is preliminary data.</text>
</comment>
<dbReference type="PANTHER" id="PTHR43284:SF1">
    <property type="entry name" value="ASPARAGINE SYNTHETASE"/>
    <property type="match status" value="1"/>
</dbReference>
<dbReference type="Proteomes" id="UP001257060">
    <property type="component" value="Unassembled WGS sequence"/>
</dbReference>
<dbReference type="InterPro" id="IPR029055">
    <property type="entry name" value="Ntn_hydrolases_N"/>
</dbReference>
<organism evidence="7 8">
    <name type="scientific">Halogeometricum salsisoli</name>
    <dbReference type="NCBI Taxonomy" id="2950536"/>
    <lineage>
        <taxon>Archaea</taxon>
        <taxon>Methanobacteriati</taxon>
        <taxon>Methanobacteriota</taxon>
        <taxon>Stenosarchaea group</taxon>
        <taxon>Halobacteria</taxon>
        <taxon>Halobacteriales</taxon>
        <taxon>Haloferacaceae</taxon>
        <taxon>Halogeometricum</taxon>
    </lineage>
</organism>
<dbReference type="InterPro" id="IPR014729">
    <property type="entry name" value="Rossmann-like_a/b/a_fold"/>
</dbReference>